<dbReference type="CDD" id="cd01449">
    <property type="entry name" value="TST_Repeat_2"/>
    <property type="match status" value="1"/>
</dbReference>
<dbReference type="Gene3D" id="3.40.250.10">
    <property type="entry name" value="Rhodanese-like domain"/>
    <property type="match status" value="2"/>
</dbReference>
<feature type="domain" description="Rhodanese" evidence="3">
    <location>
        <begin position="133"/>
        <end position="240"/>
    </location>
</feature>
<dbReference type="GO" id="GO:0004792">
    <property type="term" value="F:thiosulfate-cyanide sulfurtransferase activity"/>
    <property type="evidence" value="ECO:0007669"/>
    <property type="project" value="InterPro"/>
</dbReference>
<proteinExistence type="predicted"/>
<comment type="caution">
    <text evidence="4">The sequence shown here is derived from an EMBL/GenBank/DDBJ whole genome shotgun (WGS) entry which is preliminary data.</text>
</comment>
<dbReference type="Proteomes" id="UP000323886">
    <property type="component" value="Unassembled WGS sequence"/>
</dbReference>
<dbReference type="PANTHER" id="PTHR43855">
    <property type="entry name" value="THIOSULFATE SULFURTRANSFERASE"/>
    <property type="match status" value="1"/>
</dbReference>
<dbReference type="EMBL" id="VWPL01000007">
    <property type="protein sequence ID" value="KAA5602411.1"/>
    <property type="molecule type" value="Genomic_DNA"/>
</dbReference>
<dbReference type="OrthoDB" id="9781034at2"/>
<dbReference type="PROSITE" id="PS50206">
    <property type="entry name" value="RHODANESE_3"/>
    <property type="match status" value="2"/>
</dbReference>
<organism evidence="4 5">
    <name type="scientific">Blastochloris sulfoviridis</name>
    <dbReference type="NCBI Taxonomy" id="50712"/>
    <lineage>
        <taxon>Bacteria</taxon>
        <taxon>Pseudomonadati</taxon>
        <taxon>Pseudomonadota</taxon>
        <taxon>Alphaproteobacteria</taxon>
        <taxon>Hyphomicrobiales</taxon>
        <taxon>Blastochloridaceae</taxon>
        <taxon>Blastochloris</taxon>
    </lineage>
</organism>
<keyword evidence="5" id="KW-1185">Reference proteome</keyword>
<dbReference type="PROSITE" id="PS00380">
    <property type="entry name" value="RHODANESE_1"/>
    <property type="match status" value="1"/>
</dbReference>
<dbReference type="Pfam" id="PF00581">
    <property type="entry name" value="Rhodanese"/>
    <property type="match status" value="2"/>
</dbReference>
<dbReference type="InterPro" id="IPR051126">
    <property type="entry name" value="Thiosulfate_sulfurtransferase"/>
</dbReference>
<dbReference type="PANTHER" id="PTHR43855:SF1">
    <property type="entry name" value="THIOSULFATE SULFURTRANSFERASE"/>
    <property type="match status" value="1"/>
</dbReference>
<feature type="domain" description="Rhodanese" evidence="3">
    <location>
        <begin position="270"/>
        <end position="395"/>
    </location>
</feature>
<dbReference type="InterPro" id="IPR001307">
    <property type="entry name" value="Thiosulphate_STrfase_CS"/>
</dbReference>
<name>A0A5M6I2J1_9HYPH</name>
<accession>A0A5M6I2J1</accession>
<evidence type="ECO:0000313" key="5">
    <source>
        <dbReference type="Proteomes" id="UP000323886"/>
    </source>
</evidence>
<dbReference type="InterPro" id="IPR001763">
    <property type="entry name" value="Rhodanese-like_dom"/>
</dbReference>
<feature type="compositionally biased region" description="Polar residues" evidence="2">
    <location>
        <begin position="101"/>
        <end position="112"/>
    </location>
</feature>
<dbReference type="AlphaFoldDB" id="A0A5M6I2J1"/>
<sequence>MRWSRRGASRRRSIIRSPQSACRASSPCCTTCSAPGRAARCRRRRWGRAGAARRRIDGMTSVRPHARAPHIGGLPASVVACIARASGESSLPDPTPHRNEPMTSSLPNAASATPSMTSGLAGIVDAAGVAAAMARDAIVWDVRDGASFAQGHIPGAVHVPGGERLLRLPTPEEGGELAWVANSLGEAGLDLDREIIAYGTRGSPFAYAGAFALRYFGARRVATFHDGIEGWREAGEAIETTGSRRQPVTVELRLDPALVISTREVLARLGAPDMVLLDVRTPGEFAGTDVRAARGGRIPGAINIPFEANWRDPETAVKLARGLVADSTGMRLKPLDELRDLYASLDPAKEIVVYCQSGVRATETASVLAELGFGRVRLYKRSWVEYALQPEAPVATGEA</sequence>
<keyword evidence="1" id="KW-0677">Repeat</keyword>
<evidence type="ECO:0000313" key="4">
    <source>
        <dbReference type="EMBL" id="KAA5602411.1"/>
    </source>
</evidence>
<keyword evidence="4" id="KW-0808">Transferase</keyword>
<reference evidence="4 5" key="1">
    <citation type="submission" date="2019-09" db="EMBL/GenBank/DDBJ databases">
        <title>Draft Whole-Genome sequence of Blastochloris sulfoviridis DSM 729.</title>
        <authorList>
            <person name="Meyer T.E."/>
            <person name="Kyndt J.A."/>
        </authorList>
    </citation>
    <scope>NUCLEOTIDE SEQUENCE [LARGE SCALE GENOMIC DNA]</scope>
    <source>
        <strain evidence="4 5">DSM 729</strain>
    </source>
</reference>
<feature type="region of interest" description="Disordered" evidence="2">
    <location>
        <begin position="87"/>
        <end position="112"/>
    </location>
</feature>
<dbReference type="SUPFAM" id="SSF52821">
    <property type="entry name" value="Rhodanese/Cell cycle control phosphatase"/>
    <property type="match status" value="2"/>
</dbReference>
<dbReference type="SMART" id="SM00450">
    <property type="entry name" value="RHOD"/>
    <property type="match status" value="2"/>
</dbReference>
<evidence type="ECO:0000256" key="2">
    <source>
        <dbReference type="SAM" id="MobiDB-lite"/>
    </source>
</evidence>
<evidence type="ECO:0000256" key="1">
    <source>
        <dbReference type="ARBA" id="ARBA00022737"/>
    </source>
</evidence>
<dbReference type="InterPro" id="IPR036873">
    <property type="entry name" value="Rhodanese-like_dom_sf"/>
</dbReference>
<evidence type="ECO:0000259" key="3">
    <source>
        <dbReference type="PROSITE" id="PS50206"/>
    </source>
</evidence>
<gene>
    <name evidence="4" type="ORF">F1193_05800</name>
</gene>
<protein>
    <submittedName>
        <fullName evidence="4">Sulfurtransferase</fullName>
    </submittedName>
</protein>